<feature type="domain" description="SH3" evidence="7">
    <location>
        <begin position="431"/>
        <end position="490"/>
    </location>
</feature>
<dbReference type="Proteomes" id="UP000193920">
    <property type="component" value="Unassembled WGS sequence"/>
</dbReference>
<dbReference type="Pfam" id="PF00018">
    <property type="entry name" value="SH3_1"/>
    <property type="match status" value="4"/>
</dbReference>
<dbReference type="PANTHER" id="PTHR15735">
    <property type="entry name" value="FCH AND DOUBLE SH3 DOMAINS PROTEIN"/>
    <property type="match status" value="1"/>
</dbReference>
<feature type="region of interest" description="Disordered" evidence="6">
    <location>
        <begin position="166"/>
        <end position="185"/>
    </location>
</feature>
<evidence type="ECO:0000313" key="10">
    <source>
        <dbReference type="Proteomes" id="UP000193920"/>
    </source>
</evidence>
<evidence type="ECO:0000256" key="4">
    <source>
        <dbReference type="PROSITE-ProRule" id="PRU01077"/>
    </source>
</evidence>
<accession>A0A1Y2ERF3</accession>
<dbReference type="PANTHER" id="PTHR15735:SF21">
    <property type="entry name" value="PROTEIN NERVOUS WRECK"/>
    <property type="match status" value="1"/>
</dbReference>
<name>A0A1Y2ERF3_9FUNG</name>
<dbReference type="SMART" id="SM00326">
    <property type="entry name" value="SH3"/>
    <property type="match status" value="4"/>
</dbReference>
<dbReference type="Gene3D" id="1.20.1270.60">
    <property type="entry name" value="Arfaptin homology (AH) domain/BAR domain"/>
    <property type="match status" value="1"/>
</dbReference>
<dbReference type="InterPro" id="IPR057870">
    <property type="entry name" value="HR1_TOCA"/>
</dbReference>
<dbReference type="SUPFAM" id="SSF50044">
    <property type="entry name" value="SH3-domain"/>
    <property type="match status" value="4"/>
</dbReference>
<dbReference type="InterPro" id="IPR027267">
    <property type="entry name" value="AH/BAR_dom_sf"/>
</dbReference>
<feature type="domain" description="SH3" evidence="7">
    <location>
        <begin position="683"/>
        <end position="742"/>
    </location>
</feature>
<evidence type="ECO:0000259" key="8">
    <source>
        <dbReference type="PROSITE" id="PS51741"/>
    </source>
</evidence>
<dbReference type="PRINTS" id="PR01887">
    <property type="entry name" value="SPECTRNALPHA"/>
</dbReference>
<dbReference type="Gene3D" id="6.10.140.470">
    <property type="match status" value="1"/>
</dbReference>
<dbReference type="PRINTS" id="PR00452">
    <property type="entry name" value="SH3DOMAIN"/>
</dbReference>
<feature type="coiled-coil region" evidence="5">
    <location>
        <begin position="345"/>
        <end position="405"/>
    </location>
</feature>
<keyword evidence="2 4" id="KW-0175">Coiled coil</keyword>
<sequence>MSGNSKKDFLANLKSIKIKQQKQISLIQSKVEEDDNLLINLIAYLKKRVEIEREYNKNMEKNNKAFQAKIKKSVKSSTESLHSNSSDDDINLRLVHNTFNIMLKESMNLIDKNQQNCDTIQNKVITVLQDLLKRKELGYKKKIANLAKIRDEIFKTYGDLERTKQAYDTHEKDSQNQKSKYEDACTEPKGALGTMKNMLRSGDSAQRIEKYHQKWEASQINSANARNEYLLYIDLINLQNDQFYDIDCPTAMKSIDDNYYESMSSIYDMINNLCIDYSNDLNKSISNIQDSIRKINREDDNAMFITQNDIYFKKIEPFTYEPYGSDSISSIIFNESTKHQLSMCLEVFNKQLVTIEQNIDKSNRELQGIEQLIQVYSDKPSFGNAEESINQRNEVLEQLEKLNKDKEIYSTIVNKLKSIGVELERPVIIGSLHKKAIALYNFTAESGDQLSFKENDSITVLEQQGNGWVKAQIGPKIGLVPEEYIKIIDSSNKSLNSTNSTNSLKPITTIKKQVSKTPSNISLSKLNVSSVVALFDYNASDSTELSFKTGDIIEIINTGNNDKEKIENQWWTGRNKTTNKTGQFPVVFTKGWDGSSKSKASKTSSSHQKEKVMKVKALYDYEATCEGELSISVGDIITVTNINTGSSSWWEGTGPKGHGQFPSMYVQELTGNSKTLNSKVEKKTCKKVRALYDYTAQNPDELSFKAYDIIEVTEDTNNSNDWWMGRLNSQVGLFPRTYIEKI</sequence>
<dbReference type="CDD" id="cd00174">
    <property type="entry name" value="SH3"/>
    <property type="match status" value="3"/>
</dbReference>
<dbReference type="PROSITE" id="PS50002">
    <property type="entry name" value="SH3"/>
    <property type="match status" value="4"/>
</dbReference>
<dbReference type="InterPro" id="IPR036028">
    <property type="entry name" value="SH3-like_dom_sf"/>
</dbReference>
<evidence type="ECO:0000256" key="1">
    <source>
        <dbReference type="ARBA" id="ARBA00022443"/>
    </source>
</evidence>
<feature type="domain" description="SH3" evidence="7">
    <location>
        <begin position="610"/>
        <end position="671"/>
    </location>
</feature>
<keyword evidence="1 3" id="KW-0728">SH3 domain</keyword>
<gene>
    <name evidence="9" type="ORF">LY90DRAFT_699508</name>
</gene>
<dbReference type="Pfam" id="PF25610">
    <property type="entry name" value="HR1_TOCA"/>
    <property type="match status" value="1"/>
</dbReference>
<dbReference type="InterPro" id="IPR001452">
    <property type="entry name" value="SH3_domain"/>
</dbReference>
<evidence type="ECO:0000256" key="6">
    <source>
        <dbReference type="SAM" id="MobiDB-lite"/>
    </source>
</evidence>
<feature type="domain" description="F-BAR" evidence="8">
    <location>
        <begin position="7"/>
        <end position="300"/>
    </location>
</feature>
<comment type="caution">
    <text evidence="9">The sequence shown here is derived from an EMBL/GenBank/DDBJ whole genome shotgun (WGS) entry which is preliminary data.</text>
</comment>
<evidence type="ECO:0000256" key="5">
    <source>
        <dbReference type="SAM" id="Coils"/>
    </source>
</evidence>
<dbReference type="InterPro" id="IPR031160">
    <property type="entry name" value="F_BAR_dom"/>
</dbReference>
<dbReference type="FunFam" id="2.30.30.40:FF:000072">
    <property type="entry name" value="Unconventional Myosin IB"/>
    <property type="match status" value="1"/>
</dbReference>
<reference evidence="9 10" key="1">
    <citation type="submission" date="2016-08" db="EMBL/GenBank/DDBJ databases">
        <title>A Parts List for Fungal Cellulosomes Revealed by Comparative Genomics.</title>
        <authorList>
            <consortium name="DOE Joint Genome Institute"/>
            <person name="Haitjema C.H."/>
            <person name="Gilmore S.P."/>
            <person name="Henske J.K."/>
            <person name="Solomon K.V."/>
            <person name="De Groot R."/>
            <person name="Kuo A."/>
            <person name="Mondo S.J."/>
            <person name="Salamov A.A."/>
            <person name="Labutti K."/>
            <person name="Zhao Z."/>
            <person name="Chiniquy J."/>
            <person name="Barry K."/>
            <person name="Brewer H.M."/>
            <person name="Purvine S.O."/>
            <person name="Wright A.T."/>
            <person name="Boxma B."/>
            <person name="Van Alen T."/>
            <person name="Hackstein J.H."/>
            <person name="Baker S.E."/>
            <person name="Grigoriev I.V."/>
            <person name="O'Malley M.A."/>
        </authorList>
    </citation>
    <scope>NUCLEOTIDE SEQUENCE [LARGE SCALE GENOMIC DNA]</scope>
    <source>
        <strain evidence="9 10">G1</strain>
    </source>
</reference>
<dbReference type="PROSITE" id="PS51741">
    <property type="entry name" value="F_BAR"/>
    <property type="match status" value="1"/>
</dbReference>
<keyword evidence="10" id="KW-1185">Reference proteome</keyword>
<evidence type="ECO:0000256" key="3">
    <source>
        <dbReference type="PROSITE-ProRule" id="PRU00192"/>
    </source>
</evidence>
<evidence type="ECO:0008006" key="11">
    <source>
        <dbReference type="Google" id="ProtNLM"/>
    </source>
</evidence>
<evidence type="ECO:0000256" key="2">
    <source>
        <dbReference type="ARBA" id="ARBA00023054"/>
    </source>
</evidence>
<organism evidence="9 10">
    <name type="scientific">Neocallimastix californiae</name>
    <dbReference type="NCBI Taxonomy" id="1754190"/>
    <lineage>
        <taxon>Eukaryota</taxon>
        <taxon>Fungi</taxon>
        <taxon>Fungi incertae sedis</taxon>
        <taxon>Chytridiomycota</taxon>
        <taxon>Chytridiomycota incertae sedis</taxon>
        <taxon>Neocallimastigomycetes</taxon>
        <taxon>Neocallimastigales</taxon>
        <taxon>Neocallimastigaceae</taxon>
        <taxon>Neocallimastix</taxon>
    </lineage>
</organism>
<dbReference type="OrthoDB" id="8783038at2759"/>
<dbReference type="Gene3D" id="2.30.30.40">
    <property type="entry name" value="SH3 Domains"/>
    <property type="match status" value="4"/>
</dbReference>
<feature type="domain" description="SH3" evidence="7">
    <location>
        <begin position="526"/>
        <end position="594"/>
    </location>
</feature>
<dbReference type="STRING" id="1754190.A0A1Y2ERF3"/>
<feature type="compositionally biased region" description="Basic and acidic residues" evidence="6">
    <location>
        <begin position="166"/>
        <end position="183"/>
    </location>
</feature>
<dbReference type="SUPFAM" id="SSF103657">
    <property type="entry name" value="BAR/IMD domain-like"/>
    <property type="match status" value="1"/>
</dbReference>
<protein>
    <recommendedName>
        <fullName evidence="11">FCH-domain-containing protein</fullName>
    </recommendedName>
</protein>
<proteinExistence type="predicted"/>
<dbReference type="AlphaFoldDB" id="A0A1Y2ERF3"/>
<evidence type="ECO:0000259" key="7">
    <source>
        <dbReference type="PROSITE" id="PS50002"/>
    </source>
</evidence>
<evidence type="ECO:0000313" key="9">
    <source>
        <dbReference type="EMBL" id="ORY73756.1"/>
    </source>
</evidence>
<dbReference type="EMBL" id="MCOG01000032">
    <property type="protein sequence ID" value="ORY73756.1"/>
    <property type="molecule type" value="Genomic_DNA"/>
</dbReference>